<dbReference type="RefSeq" id="WP_341376386.1">
    <property type="nucleotide sequence ID" value="NZ_JBBUTF010000026.1"/>
</dbReference>
<dbReference type="EMBL" id="JBBUTF010000026">
    <property type="protein sequence ID" value="MEK8028602.1"/>
    <property type="molecule type" value="Genomic_DNA"/>
</dbReference>
<keyword evidence="1 2" id="KW-0732">Signal</keyword>
<evidence type="ECO:0000256" key="2">
    <source>
        <dbReference type="SAM" id="SignalP"/>
    </source>
</evidence>
<dbReference type="PANTHER" id="PTHR33376">
    <property type="match status" value="1"/>
</dbReference>
<feature type="chain" id="PRO_5045884817" evidence="2">
    <location>
        <begin position="24"/>
        <end position="345"/>
    </location>
</feature>
<name>A0ABU9BF83_9BURK</name>
<evidence type="ECO:0000313" key="3">
    <source>
        <dbReference type="EMBL" id="MEK8028602.1"/>
    </source>
</evidence>
<evidence type="ECO:0000256" key="1">
    <source>
        <dbReference type="ARBA" id="ARBA00022729"/>
    </source>
</evidence>
<comment type="caution">
    <text evidence="3">The sequence shown here is derived from an EMBL/GenBank/DDBJ whole genome shotgun (WGS) entry which is preliminary data.</text>
</comment>
<dbReference type="InterPro" id="IPR038404">
    <property type="entry name" value="TRAP_DctP_sf"/>
</dbReference>
<organism evidence="3 4">
    <name type="scientific">Pseudaquabacterium rugosum</name>
    <dbReference type="NCBI Taxonomy" id="2984194"/>
    <lineage>
        <taxon>Bacteria</taxon>
        <taxon>Pseudomonadati</taxon>
        <taxon>Pseudomonadota</taxon>
        <taxon>Betaproteobacteria</taxon>
        <taxon>Burkholderiales</taxon>
        <taxon>Sphaerotilaceae</taxon>
        <taxon>Pseudaquabacterium</taxon>
    </lineage>
</organism>
<dbReference type="PANTHER" id="PTHR33376:SF15">
    <property type="entry name" value="BLL6794 PROTEIN"/>
    <property type="match status" value="1"/>
</dbReference>
<reference evidence="3 4" key="1">
    <citation type="submission" date="2024-04" db="EMBL/GenBank/DDBJ databases">
        <title>Novel species of the genus Ideonella isolated from streams.</title>
        <authorList>
            <person name="Lu H."/>
        </authorList>
    </citation>
    <scope>NUCLEOTIDE SEQUENCE [LARGE SCALE GENOMIC DNA]</scope>
    <source>
        <strain evidence="3 4">BYS139W</strain>
    </source>
</reference>
<dbReference type="NCBIfam" id="NF037995">
    <property type="entry name" value="TRAP_S1"/>
    <property type="match status" value="1"/>
</dbReference>
<dbReference type="SUPFAM" id="SSF53850">
    <property type="entry name" value="Periplasmic binding protein-like II"/>
    <property type="match status" value="1"/>
</dbReference>
<proteinExistence type="predicted"/>
<dbReference type="Gene3D" id="3.40.190.170">
    <property type="entry name" value="Bacterial extracellular solute-binding protein, family 7"/>
    <property type="match status" value="1"/>
</dbReference>
<dbReference type="Pfam" id="PF03480">
    <property type="entry name" value="DctP"/>
    <property type="match status" value="1"/>
</dbReference>
<accession>A0ABU9BF83</accession>
<keyword evidence="4" id="KW-1185">Reference proteome</keyword>
<sequence>MNVLPFARALVCLGAIAACSAQAQESVTLKVHHFLPAGSAAHQQFIQPWCDKIARESGNRLKCQIYPSMQLGGTPGQLFDQVKDGVADVVWTLTGYTAGRFPLTEVFELPFMMQSPEATSKALWDYTQKHAAREYAAVHPIAFHVHGDGVFHMRDKPVRTMADLKGVKLRAPTRQTTRLLAALGATPVAMPVPQVSEALGKGVIDGAVVPYEVVPSVKIQEIVKYHSETDPSEPALYTSTFMFVMNKAKYEGLPVDLRKVIDANSGQALSGQIGKVFLAADAAGKKLIGGNPVNVIPKSEIEAWKKAAVPVHEGWISEVNGKGAHGQQLLQAARELIQQHAAALR</sequence>
<dbReference type="InterPro" id="IPR018389">
    <property type="entry name" value="DctP_fam"/>
</dbReference>
<evidence type="ECO:0000313" key="4">
    <source>
        <dbReference type="Proteomes" id="UP001368500"/>
    </source>
</evidence>
<dbReference type="Proteomes" id="UP001368500">
    <property type="component" value="Unassembled WGS sequence"/>
</dbReference>
<dbReference type="CDD" id="cd13665">
    <property type="entry name" value="PBP2_TRAP_Dctp3_4"/>
    <property type="match status" value="1"/>
</dbReference>
<feature type="signal peptide" evidence="2">
    <location>
        <begin position="1"/>
        <end position="23"/>
    </location>
</feature>
<gene>
    <name evidence="3" type="ORF">AACH11_21800</name>
</gene>
<protein>
    <submittedName>
        <fullName evidence="3">TRAP transporter substrate-binding protein</fullName>
    </submittedName>
</protein>